<dbReference type="Proteomes" id="UP001604277">
    <property type="component" value="Unassembled WGS sequence"/>
</dbReference>
<gene>
    <name evidence="2" type="ORF">Fot_16686</name>
</gene>
<dbReference type="EMBL" id="JBFOLJ010000005">
    <property type="protein sequence ID" value="KAL2535295.1"/>
    <property type="molecule type" value="Genomic_DNA"/>
</dbReference>
<organism evidence="2 3">
    <name type="scientific">Forsythia ovata</name>
    <dbReference type="NCBI Taxonomy" id="205694"/>
    <lineage>
        <taxon>Eukaryota</taxon>
        <taxon>Viridiplantae</taxon>
        <taxon>Streptophyta</taxon>
        <taxon>Embryophyta</taxon>
        <taxon>Tracheophyta</taxon>
        <taxon>Spermatophyta</taxon>
        <taxon>Magnoliopsida</taxon>
        <taxon>eudicotyledons</taxon>
        <taxon>Gunneridae</taxon>
        <taxon>Pentapetalae</taxon>
        <taxon>asterids</taxon>
        <taxon>lamiids</taxon>
        <taxon>Lamiales</taxon>
        <taxon>Oleaceae</taxon>
        <taxon>Forsythieae</taxon>
        <taxon>Forsythia</taxon>
    </lineage>
</organism>
<evidence type="ECO:0000313" key="3">
    <source>
        <dbReference type="Proteomes" id="UP001604277"/>
    </source>
</evidence>
<name>A0ABD1VFR5_9LAMI</name>
<proteinExistence type="predicted"/>
<evidence type="ECO:0000313" key="2">
    <source>
        <dbReference type="EMBL" id="KAL2535295.1"/>
    </source>
</evidence>
<accession>A0ABD1VFR5</accession>
<dbReference type="AlphaFoldDB" id="A0ABD1VFR5"/>
<evidence type="ECO:0000256" key="1">
    <source>
        <dbReference type="SAM" id="Phobius"/>
    </source>
</evidence>
<keyword evidence="1" id="KW-0812">Transmembrane</keyword>
<keyword evidence="3" id="KW-1185">Reference proteome</keyword>
<comment type="caution">
    <text evidence="2">The sequence shown here is derived from an EMBL/GenBank/DDBJ whole genome shotgun (WGS) entry which is preliminary data.</text>
</comment>
<keyword evidence="1" id="KW-1133">Transmembrane helix</keyword>
<protein>
    <submittedName>
        <fullName evidence="2">Uncharacterized protein</fullName>
    </submittedName>
</protein>
<reference evidence="3" key="1">
    <citation type="submission" date="2024-07" db="EMBL/GenBank/DDBJ databases">
        <title>Two chromosome-level genome assemblies of Korean endemic species Abeliophyllum distichum and Forsythia ovata (Oleaceae).</title>
        <authorList>
            <person name="Jang H."/>
        </authorList>
    </citation>
    <scope>NUCLEOTIDE SEQUENCE [LARGE SCALE GENOMIC DNA]</scope>
</reference>
<feature type="transmembrane region" description="Helical" evidence="1">
    <location>
        <begin position="20"/>
        <end position="44"/>
    </location>
</feature>
<sequence>MPVKDAKPTPMANGSWLRSAPTLIAGIWKLLAAFVQASATLINMTEFTKLFERLQIAYQISMPHTNLKKSPAVLGSVSDYCAMLGLKRGPRASTRFTPMYISRVYSQKVE</sequence>
<keyword evidence="1" id="KW-0472">Membrane</keyword>